<protein>
    <recommendedName>
        <fullName evidence="3">AAA+ ATPase domain-containing protein</fullName>
    </recommendedName>
</protein>
<dbReference type="InterPro" id="IPR003593">
    <property type="entry name" value="AAA+_ATPase"/>
</dbReference>
<dbReference type="InterPro" id="IPR050168">
    <property type="entry name" value="AAA_ATPase_domain"/>
</dbReference>
<evidence type="ECO:0000256" key="1">
    <source>
        <dbReference type="ARBA" id="ARBA00022741"/>
    </source>
</evidence>
<organism evidence="4 5">
    <name type="scientific">Coemansia guatemalensis</name>
    <dbReference type="NCBI Taxonomy" id="2761395"/>
    <lineage>
        <taxon>Eukaryota</taxon>
        <taxon>Fungi</taxon>
        <taxon>Fungi incertae sedis</taxon>
        <taxon>Zoopagomycota</taxon>
        <taxon>Kickxellomycotina</taxon>
        <taxon>Kickxellomycetes</taxon>
        <taxon>Kickxellales</taxon>
        <taxon>Kickxellaceae</taxon>
        <taxon>Coemansia</taxon>
    </lineage>
</organism>
<dbReference type="FunFam" id="3.40.50.300:FF:000012">
    <property type="entry name" value="Transitional endoplasmic reticulum ATPase"/>
    <property type="match status" value="1"/>
</dbReference>
<feature type="non-terminal residue" evidence="4">
    <location>
        <position position="338"/>
    </location>
</feature>
<dbReference type="PANTHER" id="PTHR23077:SF117">
    <property type="entry name" value="AAA+ ATPASE DOMAIN-CONTAINING PROTEIN"/>
    <property type="match status" value="1"/>
</dbReference>
<accession>A0A9W8HQV5</accession>
<evidence type="ECO:0000259" key="3">
    <source>
        <dbReference type="SMART" id="SM00382"/>
    </source>
</evidence>
<proteinExistence type="predicted"/>
<dbReference type="OrthoDB" id="27435at2759"/>
<dbReference type="Pfam" id="PF00004">
    <property type="entry name" value="AAA"/>
    <property type="match status" value="1"/>
</dbReference>
<dbReference type="Gene3D" id="3.40.50.300">
    <property type="entry name" value="P-loop containing nucleotide triphosphate hydrolases"/>
    <property type="match status" value="1"/>
</dbReference>
<evidence type="ECO:0000256" key="2">
    <source>
        <dbReference type="ARBA" id="ARBA00022840"/>
    </source>
</evidence>
<dbReference type="Proteomes" id="UP001140094">
    <property type="component" value="Unassembled WGS sequence"/>
</dbReference>
<keyword evidence="1" id="KW-0547">Nucleotide-binding</keyword>
<sequence>MELVAAVQAEPASARRSRRVLIDIAAMEAHGLAAGDVVRLCASSREGGVAFGVAWPSVLGARDQVQLGEAELVGCQAKHGDVLRVERVEGPLPIAQRVAVAGTAAKEAAAQALETLADAGCVWVGQTVDVVAGGARRRLRVTHVLLTSGAALCLGKCAGTSGGMQVTGDAPPAGNARTDAHADALKAIGGLQREVAKVRRLVDAALRAPDVFSAYGLTPPRGVLLAGPPGTGKTLVARSVAAASGAAVHVINGAEVVGKHSGDAEARLRDVFAAARRQRPSVVLIDEVDALCPRRQGGGGAASRVVATLLTLLDGAGAGDGVVVIGATNRPDALDAAL</sequence>
<dbReference type="PANTHER" id="PTHR23077">
    <property type="entry name" value="AAA-FAMILY ATPASE"/>
    <property type="match status" value="1"/>
</dbReference>
<reference evidence="4" key="1">
    <citation type="submission" date="2022-07" db="EMBL/GenBank/DDBJ databases">
        <title>Phylogenomic reconstructions and comparative analyses of Kickxellomycotina fungi.</title>
        <authorList>
            <person name="Reynolds N.K."/>
            <person name="Stajich J.E."/>
            <person name="Barry K."/>
            <person name="Grigoriev I.V."/>
            <person name="Crous P."/>
            <person name="Smith M.E."/>
        </authorList>
    </citation>
    <scope>NUCLEOTIDE SEQUENCE</scope>
    <source>
        <strain evidence="4">NRRL 1565</strain>
    </source>
</reference>
<comment type="caution">
    <text evidence="4">The sequence shown here is derived from an EMBL/GenBank/DDBJ whole genome shotgun (WGS) entry which is preliminary data.</text>
</comment>
<dbReference type="InterPro" id="IPR027417">
    <property type="entry name" value="P-loop_NTPase"/>
</dbReference>
<gene>
    <name evidence="4" type="ORF">H4R20_004761</name>
</gene>
<dbReference type="GO" id="GO:0016887">
    <property type="term" value="F:ATP hydrolysis activity"/>
    <property type="evidence" value="ECO:0007669"/>
    <property type="project" value="InterPro"/>
</dbReference>
<dbReference type="GO" id="GO:0005524">
    <property type="term" value="F:ATP binding"/>
    <property type="evidence" value="ECO:0007669"/>
    <property type="project" value="UniProtKB-KW"/>
</dbReference>
<dbReference type="EMBL" id="JANBUO010001357">
    <property type="protein sequence ID" value="KAJ2798607.1"/>
    <property type="molecule type" value="Genomic_DNA"/>
</dbReference>
<evidence type="ECO:0000313" key="5">
    <source>
        <dbReference type="Proteomes" id="UP001140094"/>
    </source>
</evidence>
<keyword evidence="2" id="KW-0067">ATP-binding</keyword>
<dbReference type="SMART" id="SM00382">
    <property type="entry name" value="AAA"/>
    <property type="match status" value="1"/>
</dbReference>
<evidence type="ECO:0000313" key="4">
    <source>
        <dbReference type="EMBL" id="KAJ2798607.1"/>
    </source>
</evidence>
<dbReference type="InterPro" id="IPR003959">
    <property type="entry name" value="ATPase_AAA_core"/>
</dbReference>
<dbReference type="AlphaFoldDB" id="A0A9W8HQV5"/>
<dbReference type="SUPFAM" id="SSF52540">
    <property type="entry name" value="P-loop containing nucleoside triphosphate hydrolases"/>
    <property type="match status" value="1"/>
</dbReference>
<keyword evidence="5" id="KW-1185">Reference proteome</keyword>
<feature type="domain" description="AAA+ ATPase" evidence="3">
    <location>
        <begin position="219"/>
        <end position="329"/>
    </location>
</feature>
<name>A0A9W8HQV5_9FUNG</name>